<dbReference type="Proteomes" id="UP000298061">
    <property type="component" value="Unassembled WGS sequence"/>
</dbReference>
<keyword evidence="3" id="KW-1185">Reference proteome</keyword>
<evidence type="ECO:0000313" key="2">
    <source>
        <dbReference type="EMBL" id="TFY80728.1"/>
    </source>
</evidence>
<evidence type="ECO:0008006" key="4">
    <source>
        <dbReference type="Google" id="ProtNLM"/>
    </source>
</evidence>
<dbReference type="EMBL" id="SFCI01000296">
    <property type="protein sequence ID" value="TFY80728.1"/>
    <property type="molecule type" value="Genomic_DNA"/>
</dbReference>
<protein>
    <recommendedName>
        <fullName evidence="4">Essential protein Yae1 N-terminal domain-containing protein</fullName>
    </recommendedName>
</protein>
<feature type="region of interest" description="Disordered" evidence="1">
    <location>
        <begin position="153"/>
        <end position="184"/>
    </location>
</feature>
<accession>A0A4Z0A4X2</accession>
<dbReference type="AlphaFoldDB" id="A0A4Z0A4X2"/>
<organism evidence="2 3">
    <name type="scientific">Hericium alpestre</name>
    <dbReference type="NCBI Taxonomy" id="135208"/>
    <lineage>
        <taxon>Eukaryota</taxon>
        <taxon>Fungi</taxon>
        <taxon>Dikarya</taxon>
        <taxon>Basidiomycota</taxon>
        <taxon>Agaricomycotina</taxon>
        <taxon>Agaricomycetes</taxon>
        <taxon>Russulales</taxon>
        <taxon>Hericiaceae</taxon>
        <taxon>Hericium</taxon>
    </lineage>
</organism>
<feature type="compositionally biased region" description="Polar residues" evidence="1">
    <location>
        <begin position="173"/>
        <end position="183"/>
    </location>
</feature>
<evidence type="ECO:0000313" key="3">
    <source>
        <dbReference type="Proteomes" id="UP000298061"/>
    </source>
</evidence>
<gene>
    <name evidence="2" type="ORF">EWM64_g3284</name>
</gene>
<proteinExistence type="predicted"/>
<comment type="caution">
    <text evidence="2">The sequence shown here is derived from an EMBL/GenBank/DDBJ whole genome shotgun (WGS) entry which is preliminary data.</text>
</comment>
<evidence type="ECO:0000256" key="1">
    <source>
        <dbReference type="SAM" id="MobiDB-lite"/>
    </source>
</evidence>
<name>A0A4Z0A4X2_9AGAM</name>
<sequence>MEARVEVHQREQAWKDSYEQGLWDGYREGLEIARTEVSTPSSVDASIQANVSIPPHSPPADTVPTSAHVDTGVQFDAPPLSSPSCAGSPPPIPVDIVPTAPCIHIGVQADAPVSSPLLNTPFTTPCVNVHVQTHDPIPMRVTSYIGTGIQAEDSPPTAIPLSPPDDSHSPHSRVQTSMQTDMPCSSVPARARIVQEIEPGLLTEILAKAIARGEAAGLQKGKHIGFQEGFEVGKKSELKGGHEQVLAEVSSVSRAIAVVQTDDVDWPARVDRTSQTLLAACPLDLAMVTNVSNNSSLRVLSTHDTNSATASTPKVIHFHVSTTISNVSTSHNNLSLSHNDIHMTFLSHLAIFPFFDLASHGCLIP</sequence>
<reference evidence="2 3" key="1">
    <citation type="submission" date="2019-02" db="EMBL/GenBank/DDBJ databases">
        <title>Genome sequencing of the rare red list fungi Hericium alpestre (H. flagellum).</title>
        <authorList>
            <person name="Buettner E."/>
            <person name="Kellner H."/>
        </authorList>
    </citation>
    <scope>NUCLEOTIDE SEQUENCE [LARGE SCALE GENOMIC DNA]</scope>
    <source>
        <strain evidence="2 3">DSM 108284</strain>
    </source>
</reference>